<feature type="transmembrane region" description="Helical" evidence="1">
    <location>
        <begin position="94"/>
        <end position="112"/>
    </location>
</feature>
<accession>Q0AZ08</accession>
<feature type="transmembrane region" description="Helical" evidence="1">
    <location>
        <begin position="329"/>
        <end position="355"/>
    </location>
</feature>
<dbReference type="HOGENOM" id="CLU_637649_0_0_9"/>
<organism evidence="2 3">
    <name type="scientific">Syntrophomonas wolfei subsp. wolfei (strain DSM 2245B / Goettingen)</name>
    <dbReference type="NCBI Taxonomy" id="335541"/>
    <lineage>
        <taxon>Bacteria</taxon>
        <taxon>Bacillati</taxon>
        <taxon>Bacillota</taxon>
        <taxon>Clostridia</taxon>
        <taxon>Eubacteriales</taxon>
        <taxon>Syntrophomonadaceae</taxon>
        <taxon>Syntrophomonas</taxon>
    </lineage>
</organism>
<name>Q0AZ08_SYNWW</name>
<feature type="transmembrane region" description="Helical" evidence="1">
    <location>
        <begin position="391"/>
        <end position="411"/>
    </location>
</feature>
<evidence type="ECO:0000313" key="3">
    <source>
        <dbReference type="Proteomes" id="UP000001968"/>
    </source>
</evidence>
<dbReference type="STRING" id="335541.Swol_0723"/>
<dbReference type="OrthoDB" id="2965492at2"/>
<feature type="transmembrane region" description="Helical" evidence="1">
    <location>
        <begin position="6"/>
        <end position="26"/>
    </location>
</feature>
<keyword evidence="3" id="KW-1185">Reference proteome</keyword>
<feature type="transmembrane region" description="Helical" evidence="1">
    <location>
        <begin position="132"/>
        <end position="155"/>
    </location>
</feature>
<dbReference type="NCBIfam" id="TIGR04370">
    <property type="entry name" value="glyco_rpt_poly"/>
    <property type="match status" value="1"/>
</dbReference>
<keyword evidence="1" id="KW-1133">Transmembrane helix</keyword>
<feature type="transmembrane region" description="Helical" evidence="1">
    <location>
        <begin position="33"/>
        <end position="51"/>
    </location>
</feature>
<feature type="transmembrane region" description="Helical" evidence="1">
    <location>
        <begin position="57"/>
        <end position="73"/>
    </location>
</feature>
<protein>
    <submittedName>
        <fullName evidence="2">Uncharacterized protein</fullName>
    </submittedName>
</protein>
<gene>
    <name evidence="2" type="ordered locus">Swol_0723</name>
</gene>
<sequence>MGDDIIIGLMLLIIYLILIIISFYINKDTFSPIKFYILYIGVYFLSIFYDVYNEKVYYIYLLLLLLGLILVIVEPKINKPARKMQLDIDYSKSIKWLWILSIIPILAQLKLITDMGGIQSYINLIGFRVVMWQGKGIILTLIKMFGIINLVYFALILDMKKSNTHIIMIYIMHLCMFITIGLLSGSRGSLLSNFLYMLILYHYMIKRINFKKVTVIVILLILVALGLGEARQSYRVTDEGLSFNIVSNQAFKDRHEFKYGVYPLEVVMTSNINELQYGKTFLTAITNFIPRVWWPNKPDPGGVVFTKLYLNNAWEGYSNHSTGIITESIINFGLLGILVGLVLLFSFMYLLMYYYRQLIISFSKITLLRITSYIILLTAIPGLVTAEWTNLIVGTVIKIVYLVVICSIIRITSQNTNPKRSIPVMLKNGL</sequence>
<feature type="transmembrane region" description="Helical" evidence="1">
    <location>
        <begin position="367"/>
        <end position="385"/>
    </location>
</feature>
<evidence type="ECO:0000256" key="1">
    <source>
        <dbReference type="SAM" id="Phobius"/>
    </source>
</evidence>
<proteinExistence type="predicted"/>
<dbReference type="KEGG" id="swo:Swol_0723"/>
<reference evidence="3" key="1">
    <citation type="journal article" date="2010" name="Environ. Microbiol.">
        <title>The genome of Syntrophomonas wolfei: new insights into syntrophic metabolism and biohydrogen production.</title>
        <authorList>
            <person name="Sieber J.R."/>
            <person name="Sims D.R."/>
            <person name="Han C."/>
            <person name="Kim E."/>
            <person name="Lykidis A."/>
            <person name="Lapidus A.L."/>
            <person name="McDonnald E."/>
            <person name="Rohlin L."/>
            <person name="Culley D.E."/>
            <person name="Gunsalus R."/>
            <person name="McInerney M.J."/>
        </authorList>
    </citation>
    <scope>NUCLEOTIDE SEQUENCE [LARGE SCALE GENOMIC DNA]</scope>
    <source>
        <strain evidence="3">DSM 2245B / Goettingen</strain>
    </source>
</reference>
<dbReference type="AlphaFoldDB" id="Q0AZ08"/>
<feature type="transmembrane region" description="Helical" evidence="1">
    <location>
        <begin position="213"/>
        <end position="230"/>
    </location>
</feature>
<keyword evidence="1" id="KW-0472">Membrane</keyword>
<dbReference type="EMBL" id="CP000448">
    <property type="protein sequence ID" value="ABI68046.1"/>
    <property type="molecule type" value="Genomic_DNA"/>
</dbReference>
<evidence type="ECO:0000313" key="2">
    <source>
        <dbReference type="EMBL" id="ABI68046.1"/>
    </source>
</evidence>
<feature type="transmembrane region" description="Helical" evidence="1">
    <location>
        <begin position="167"/>
        <end position="184"/>
    </location>
</feature>
<keyword evidence="1" id="KW-0812">Transmembrane</keyword>
<dbReference type="Proteomes" id="UP000001968">
    <property type="component" value="Chromosome"/>
</dbReference>